<dbReference type="Gene3D" id="3.30.1390.10">
    <property type="match status" value="1"/>
</dbReference>
<dbReference type="EMBL" id="VDCV01000012">
    <property type="protein sequence ID" value="KAB5532016.1"/>
    <property type="molecule type" value="Genomic_DNA"/>
</dbReference>
<dbReference type="GO" id="GO:0003735">
    <property type="term" value="F:structural constituent of ribosome"/>
    <property type="evidence" value="ECO:0007669"/>
    <property type="project" value="InterPro"/>
</dbReference>
<evidence type="ECO:0000313" key="2">
    <source>
        <dbReference type="Proteomes" id="UP000326939"/>
    </source>
</evidence>
<dbReference type="Proteomes" id="UP000326939">
    <property type="component" value="Chromosome 12"/>
</dbReference>
<evidence type="ECO:0000313" key="1">
    <source>
        <dbReference type="EMBL" id="KAB5532016.1"/>
    </source>
</evidence>
<dbReference type="InterPro" id="IPR014719">
    <property type="entry name" value="Ribosomal_bL12_C/ClpS-like"/>
</dbReference>
<gene>
    <name evidence="1" type="ORF">DKX38_018686</name>
</gene>
<proteinExistence type="predicted"/>
<organism evidence="1 2">
    <name type="scientific">Salix brachista</name>
    <dbReference type="NCBI Taxonomy" id="2182728"/>
    <lineage>
        <taxon>Eukaryota</taxon>
        <taxon>Viridiplantae</taxon>
        <taxon>Streptophyta</taxon>
        <taxon>Embryophyta</taxon>
        <taxon>Tracheophyta</taxon>
        <taxon>Spermatophyta</taxon>
        <taxon>Magnoliopsida</taxon>
        <taxon>eudicotyledons</taxon>
        <taxon>Gunneridae</taxon>
        <taxon>Pentapetalae</taxon>
        <taxon>rosids</taxon>
        <taxon>fabids</taxon>
        <taxon>Malpighiales</taxon>
        <taxon>Salicaceae</taxon>
        <taxon>Saliceae</taxon>
        <taxon>Salix</taxon>
    </lineage>
</organism>
<accession>A0A5N5KPH1</accession>
<reference evidence="2" key="1">
    <citation type="journal article" date="2019" name="Gigascience">
        <title>De novo genome assembly of the endangered Acer yangbiense, a plant species with extremely small populations endemic to Yunnan Province, China.</title>
        <authorList>
            <person name="Yang J."/>
            <person name="Wariss H.M."/>
            <person name="Tao L."/>
            <person name="Zhang R."/>
            <person name="Yun Q."/>
            <person name="Hollingsworth P."/>
            <person name="Dao Z."/>
            <person name="Luo G."/>
            <person name="Guo H."/>
            <person name="Ma Y."/>
            <person name="Sun W."/>
        </authorList>
    </citation>
    <scope>NUCLEOTIDE SEQUENCE [LARGE SCALE GENOMIC DNA]</scope>
    <source>
        <strain evidence="2">cv. br00</strain>
    </source>
</reference>
<dbReference type="GO" id="GO:0006412">
    <property type="term" value="P:translation"/>
    <property type="evidence" value="ECO:0007669"/>
    <property type="project" value="InterPro"/>
</dbReference>
<dbReference type="SUPFAM" id="SSF54736">
    <property type="entry name" value="ClpS-like"/>
    <property type="match status" value="1"/>
</dbReference>
<dbReference type="AlphaFoldDB" id="A0A5N5KPH1"/>
<sequence>MFMYPPFYDLYRPKPPPSEMIIEIAERRSSLPVLQWLRKMRRQPLMKLEKLDATAKLKVIKEVKTFTNLGMKEVKDVLVEKVTKDEGNDKMEKIKRSFSYGVIAEVSSTFVF</sequence>
<name>A0A5N5KPH1_9ROSI</name>
<comment type="caution">
    <text evidence="1">The sequence shown here is derived from an EMBL/GenBank/DDBJ whole genome shotgun (WGS) entry which is preliminary data.</text>
</comment>
<protein>
    <submittedName>
        <fullName evidence="1">Uncharacterized protein</fullName>
    </submittedName>
</protein>
<keyword evidence="2" id="KW-1185">Reference proteome</keyword>